<evidence type="ECO:0000313" key="2">
    <source>
        <dbReference type="Proteomes" id="UP000007266"/>
    </source>
</evidence>
<gene>
    <name evidence="1" type="primary">GLEAN_00283</name>
    <name evidence="1" type="ORF">TcasGA2_TC000283</name>
</gene>
<sequence>MNYLQWKPESADRNRDCHFIIRRPLSTLLRVVRWRVYETASHLVIGTRPSGDGSITDVRTVRHSKVTMRADLPSNERLPVNTGQKSCFKRYRAKRRFARSEGGPSHYKRWNS</sequence>
<protein>
    <submittedName>
        <fullName evidence="1">Uncharacterized protein</fullName>
    </submittedName>
</protein>
<dbReference type="HOGENOM" id="CLU_2149064_0_0_1"/>
<reference evidence="1 2" key="1">
    <citation type="journal article" date="2008" name="Nature">
        <title>The genome of the model beetle and pest Tribolium castaneum.</title>
        <authorList>
            <consortium name="Tribolium Genome Sequencing Consortium"/>
            <person name="Richards S."/>
            <person name="Gibbs R.A."/>
            <person name="Weinstock G.M."/>
            <person name="Brown S.J."/>
            <person name="Denell R."/>
            <person name="Beeman R.W."/>
            <person name="Gibbs R."/>
            <person name="Beeman R.W."/>
            <person name="Brown S.J."/>
            <person name="Bucher G."/>
            <person name="Friedrich M."/>
            <person name="Grimmelikhuijzen C.J."/>
            <person name="Klingler M."/>
            <person name="Lorenzen M."/>
            <person name="Richards S."/>
            <person name="Roth S."/>
            <person name="Schroder R."/>
            <person name="Tautz D."/>
            <person name="Zdobnov E.M."/>
            <person name="Muzny D."/>
            <person name="Gibbs R.A."/>
            <person name="Weinstock G.M."/>
            <person name="Attaway T."/>
            <person name="Bell S."/>
            <person name="Buhay C.J."/>
            <person name="Chandrabose M.N."/>
            <person name="Chavez D."/>
            <person name="Clerk-Blankenburg K.P."/>
            <person name="Cree A."/>
            <person name="Dao M."/>
            <person name="Davis C."/>
            <person name="Chacko J."/>
            <person name="Dinh H."/>
            <person name="Dugan-Rocha S."/>
            <person name="Fowler G."/>
            <person name="Garner T.T."/>
            <person name="Garnes J."/>
            <person name="Gnirke A."/>
            <person name="Hawes A."/>
            <person name="Hernandez J."/>
            <person name="Hines S."/>
            <person name="Holder M."/>
            <person name="Hume J."/>
            <person name="Jhangiani S.N."/>
            <person name="Joshi V."/>
            <person name="Khan Z.M."/>
            <person name="Jackson L."/>
            <person name="Kovar C."/>
            <person name="Kowis A."/>
            <person name="Lee S."/>
            <person name="Lewis L.R."/>
            <person name="Margolis J."/>
            <person name="Morgan M."/>
            <person name="Nazareth L.V."/>
            <person name="Nguyen N."/>
            <person name="Okwuonu G."/>
            <person name="Parker D."/>
            <person name="Richards S."/>
            <person name="Ruiz S.J."/>
            <person name="Santibanez J."/>
            <person name="Savard J."/>
            <person name="Scherer S.E."/>
            <person name="Schneider B."/>
            <person name="Sodergren E."/>
            <person name="Tautz D."/>
            <person name="Vattahil S."/>
            <person name="Villasana D."/>
            <person name="White C.S."/>
            <person name="Wright R."/>
            <person name="Park Y."/>
            <person name="Beeman R.W."/>
            <person name="Lord J."/>
            <person name="Oppert B."/>
            <person name="Lorenzen M."/>
            <person name="Brown S."/>
            <person name="Wang L."/>
            <person name="Savard J."/>
            <person name="Tautz D."/>
            <person name="Richards S."/>
            <person name="Weinstock G."/>
            <person name="Gibbs R.A."/>
            <person name="Liu Y."/>
            <person name="Worley K."/>
            <person name="Weinstock G."/>
            <person name="Elsik C.G."/>
            <person name="Reese J.T."/>
            <person name="Elhaik E."/>
            <person name="Landan G."/>
            <person name="Graur D."/>
            <person name="Arensburger P."/>
            <person name="Atkinson P."/>
            <person name="Beeman R.W."/>
            <person name="Beidler J."/>
            <person name="Brown S.J."/>
            <person name="Demuth J.P."/>
            <person name="Drury D.W."/>
            <person name="Du Y.Z."/>
            <person name="Fujiwara H."/>
            <person name="Lorenzen M."/>
            <person name="Maselli V."/>
            <person name="Osanai M."/>
            <person name="Park Y."/>
            <person name="Robertson H.M."/>
            <person name="Tu Z."/>
            <person name="Wang J.J."/>
            <person name="Wang S."/>
            <person name="Richards S."/>
            <person name="Song H."/>
            <person name="Zhang L."/>
            <person name="Sodergren E."/>
            <person name="Werner D."/>
            <person name="Stanke M."/>
            <person name="Morgenstern B."/>
            <person name="Solovyev V."/>
            <person name="Kosarev P."/>
            <person name="Brown G."/>
            <person name="Chen H.C."/>
            <person name="Ermolaeva O."/>
            <person name="Hlavina W."/>
            <person name="Kapustin Y."/>
            <person name="Kiryutin B."/>
            <person name="Kitts P."/>
            <person name="Maglott D."/>
            <person name="Pruitt K."/>
            <person name="Sapojnikov V."/>
            <person name="Souvorov A."/>
            <person name="Mackey A.J."/>
            <person name="Waterhouse R.M."/>
            <person name="Wyder S."/>
            <person name="Zdobnov E.M."/>
            <person name="Zdobnov E.M."/>
            <person name="Wyder S."/>
            <person name="Kriventseva E.V."/>
            <person name="Kadowaki T."/>
            <person name="Bork P."/>
            <person name="Aranda M."/>
            <person name="Bao R."/>
            <person name="Beermann A."/>
            <person name="Berns N."/>
            <person name="Bolognesi R."/>
            <person name="Bonneton F."/>
            <person name="Bopp D."/>
            <person name="Brown S.J."/>
            <person name="Bucher G."/>
            <person name="Butts T."/>
            <person name="Chaumot A."/>
            <person name="Denell R.E."/>
            <person name="Ferrier D.E."/>
            <person name="Friedrich M."/>
            <person name="Gordon C.M."/>
            <person name="Jindra M."/>
            <person name="Klingler M."/>
            <person name="Lan Q."/>
            <person name="Lattorff H.M."/>
            <person name="Laudet V."/>
            <person name="von Levetsow C."/>
            <person name="Liu Z."/>
            <person name="Lutz R."/>
            <person name="Lynch J.A."/>
            <person name="da Fonseca R.N."/>
            <person name="Posnien N."/>
            <person name="Reuter R."/>
            <person name="Roth S."/>
            <person name="Savard J."/>
            <person name="Schinko J.B."/>
            <person name="Schmitt C."/>
            <person name="Schoppmeier M."/>
            <person name="Schroder R."/>
            <person name="Shippy T.D."/>
            <person name="Simonnet F."/>
            <person name="Marques-Souza H."/>
            <person name="Tautz D."/>
            <person name="Tomoyasu Y."/>
            <person name="Trauner J."/>
            <person name="Van der Zee M."/>
            <person name="Vervoort M."/>
            <person name="Wittkopp N."/>
            <person name="Wimmer E.A."/>
            <person name="Yang X."/>
            <person name="Jones A.K."/>
            <person name="Sattelle D.B."/>
            <person name="Ebert P.R."/>
            <person name="Nelson D."/>
            <person name="Scott J.G."/>
            <person name="Beeman R.W."/>
            <person name="Muthukrishnan S."/>
            <person name="Kramer K.J."/>
            <person name="Arakane Y."/>
            <person name="Beeman R.W."/>
            <person name="Zhu Q."/>
            <person name="Hogenkamp D."/>
            <person name="Dixit R."/>
            <person name="Oppert B."/>
            <person name="Jiang H."/>
            <person name="Zou Z."/>
            <person name="Marshall J."/>
            <person name="Elpidina E."/>
            <person name="Vinokurov K."/>
            <person name="Oppert C."/>
            <person name="Zou Z."/>
            <person name="Evans J."/>
            <person name="Lu Z."/>
            <person name="Zhao P."/>
            <person name="Sumathipala N."/>
            <person name="Altincicek B."/>
            <person name="Vilcinskas A."/>
            <person name="Williams M."/>
            <person name="Hultmark D."/>
            <person name="Hetru C."/>
            <person name="Jiang H."/>
            <person name="Grimmelikhuijzen C.J."/>
            <person name="Hauser F."/>
            <person name="Cazzamali G."/>
            <person name="Williamson M."/>
            <person name="Park Y."/>
            <person name="Li B."/>
            <person name="Tanaka Y."/>
            <person name="Predel R."/>
            <person name="Neupert S."/>
            <person name="Schachtner J."/>
            <person name="Verleyen P."/>
            <person name="Raible F."/>
            <person name="Bork P."/>
            <person name="Friedrich M."/>
            <person name="Walden K.K."/>
            <person name="Robertson H.M."/>
            <person name="Angeli S."/>
            <person name="Foret S."/>
            <person name="Bucher G."/>
            <person name="Schuetz S."/>
            <person name="Maleszka R."/>
            <person name="Wimmer E.A."/>
            <person name="Beeman R.W."/>
            <person name="Lorenzen M."/>
            <person name="Tomoyasu Y."/>
            <person name="Miller S.C."/>
            <person name="Grossmann D."/>
            <person name="Bucher G."/>
        </authorList>
    </citation>
    <scope>NUCLEOTIDE SEQUENCE [LARGE SCALE GENOMIC DNA]</scope>
    <source>
        <strain evidence="1 2">Georgia GA2</strain>
    </source>
</reference>
<dbReference type="Proteomes" id="UP000007266">
    <property type="component" value="Linkage group 2"/>
</dbReference>
<accession>D6WBC9</accession>
<keyword evidence="2" id="KW-1185">Reference proteome</keyword>
<name>D6WBC9_TRICA</name>
<reference evidence="1 2" key="2">
    <citation type="journal article" date="2010" name="Nucleic Acids Res.">
        <title>BeetleBase in 2010: revisions to provide comprehensive genomic information for Tribolium castaneum.</title>
        <authorList>
            <person name="Kim H.S."/>
            <person name="Murphy T."/>
            <person name="Xia J."/>
            <person name="Caragea D."/>
            <person name="Park Y."/>
            <person name="Beeman R.W."/>
            <person name="Lorenzen M.D."/>
            <person name="Butcher S."/>
            <person name="Manak J.R."/>
            <person name="Brown S.J."/>
        </authorList>
    </citation>
    <scope>GENOME REANNOTATION</scope>
    <source>
        <strain evidence="1 2">Georgia GA2</strain>
    </source>
</reference>
<proteinExistence type="predicted"/>
<dbReference type="EMBL" id="KQ971312">
    <property type="protein sequence ID" value="EEZ97898.1"/>
    <property type="molecule type" value="Genomic_DNA"/>
</dbReference>
<organism evidence="1 2">
    <name type="scientific">Tribolium castaneum</name>
    <name type="common">Red flour beetle</name>
    <dbReference type="NCBI Taxonomy" id="7070"/>
    <lineage>
        <taxon>Eukaryota</taxon>
        <taxon>Metazoa</taxon>
        <taxon>Ecdysozoa</taxon>
        <taxon>Arthropoda</taxon>
        <taxon>Hexapoda</taxon>
        <taxon>Insecta</taxon>
        <taxon>Pterygota</taxon>
        <taxon>Neoptera</taxon>
        <taxon>Endopterygota</taxon>
        <taxon>Coleoptera</taxon>
        <taxon>Polyphaga</taxon>
        <taxon>Cucujiformia</taxon>
        <taxon>Tenebrionidae</taxon>
        <taxon>Tenebrionidae incertae sedis</taxon>
        <taxon>Tribolium</taxon>
    </lineage>
</organism>
<dbReference type="AlphaFoldDB" id="D6WBC9"/>
<evidence type="ECO:0000313" key="1">
    <source>
        <dbReference type="EMBL" id="EEZ97898.1"/>
    </source>
</evidence>